<reference evidence="2" key="1">
    <citation type="journal article" date="2020" name="Nat. Commun.">
        <title>Genome assembly of wild tea tree DASZ reveals pedigree and selection history of tea varieties.</title>
        <authorList>
            <person name="Zhang W."/>
            <person name="Zhang Y."/>
            <person name="Qiu H."/>
            <person name="Guo Y."/>
            <person name="Wan H."/>
            <person name="Zhang X."/>
            <person name="Scossa F."/>
            <person name="Alseekh S."/>
            <person name="Zhang Q."/>
            <person name="Wang P."/>
            <person name="Xu L."/>
            <person name="Schmidt M.H."/>
            <person name="Jia X."/>
            <person name="Li D."/>
            <person name="Zhu A."/>
            <person name="Guo F."/>
            <person name="Chen W."/>
            <person name="Ni D."/>
            <person name="Usadel B."/>
            <person name="Fernie A.R."/>
            <person name="Wen W."/>
        </authorList>
    </citation>
    <scope>NUCLEOTIDE SEQUENCE [LARGE SCALE GENOMIC DNA]</scope>
    <source>
        <strain evidence="2">cv. G240</strain>
    </source>
</reference>
<accession>A0A7J7H975</accession>
<dbReference type="AlphaFoldDB" id="A0A7J7H975"/>
<keyword evidence="2" id="KW-1185">Reference proteome</keyword>
<dbReference type="Proteomes" id="UP000593564">
    <property type="component" value="Unassembled WGS sequence"/>
</dbReference>
<organism evidence="1 2">
    <name type="scientific">Camellia sinensis</name>
    <name type="common">Tea plant</name>
    <name type="synonym">Thea sinensis</name>
    <dbReference type="NCBI Taxonomy" id="4442"/>
    <lineage>
        <taxon>Eukaryota</taxon>
        <taxon>Viridiplantae</taxon>
        <taxon>Streptophyta</taxon>
        <taxon>Embryophyta</taxon>
        <taxon>Tracheophyta</taxon>
        <taxon>Spermatophyta</taxon>
        <taxon>Magnoliopsida</taxon>
        <taxon>eudicotyledons</taxon>
        <taxon>Gunneridae</taxon>
        <taxon>Pentapetalae</taxon>
        <taxon>asterids</taxon>
        <taxon>Ericales</taxon>
        <taxon>Theaceae</taxon>
        <taxon>Camellia</taxon>
    </lineage>
</organism>
<proteinExistence type="predicted"/>
<dbReference type="EMBL" id="JACBKZ010000006">
    <property type="protein sequence ID" value="KAF5949135.1"/>
    <property type="molecule type" value="Genomic_DNA"/>
</dbReference>
<comment type="caution">
    <text evidence="1">The sequence shown here is derived from an EMBL/GenBank/DDBJ whole genome shotgun (WGS) entry which is preliminary data.</text>
</comment>
<sequence length="49" mass="5756">MSPQFVHCRCTSGKRYARKVLSPDFICSILIIKQFTSKYFPHTTSKFQK</sequence>
<gene>
    <name evidence="1" type="ORF">HYC85_015092</name>
</gene>
<evidence type="ECO:0000313" key="1">
    <source>
        <dbReference type="EMBL" id="KAF5949135.1"/>
    </source>
</evidence>
<reference evidence="1 2" key="2">
    <citation type="submission" date="2020-07" db="EMBL/GenBank/DDBJ databases">
        <title>Genome assembly of wild tea tree DASZ reveals pedigree and selection history of tea varieties.</title>
        <authorList>
            <person name="Zhang W."/>
        </authorList>
    </citation>
    <scope>NUCLEOTIDE SEQUENCE [LARGE SCALE GENOMIC DNA]</scope>
    <source>
        <strain evidence="2">cv. G240</strain>
        <tissue evidence="1">Leaf</tissue>
    </source>
</reference>
<name>A0A7J7H975_CAMSI</name>
<protein>
    <submittedName>
        <fullName evidence="1">Uncharacterized protein</fullName>
    </submittedName>
</protein>
<evidence type="ECO:0000313" key="2">
    <source>
        <dbReference type="Proteomes" id="UP000593564"/>
    </source>
</evidence>